<dbReference type="Proteomes" id="UP001302812">
    <property type="component" value="Unassembled WGS sequence"/>
</dbReference>
<dbReference type="EMBL" id="MU853364">
    <property type="protein sequence ID" value="KAK4108302.1"/>
    <property type="molecule type" value="Genomic_DNA"/>
</dbReference>
<reference evidence="3" key="1">
    <citation type="journal article" date="2023" name="Mol. Phylogenet. Evol.">
        <title>Genome-scale phylogeny and comparative genomics of the fungal order Sordariales.</title>
        <authorList>
            <person name="Hensen N."/>
            <person name="Bonometti L."/>
            <person name="Westerberg I."/>
            <person name="Brannstrom I.O."/>
            <person name="Guillou S."/>
            <person name="Cros-Aarteil S."/>
            <person name="Calhoun S."/>
            <person name="Haridas S."/>
            <person name="Kuo A."/>
            <person name="Mondo S."/>
            <person name="Pangilinan J."/>
            <person name="Riley R."/>
            <person name="LaButti K."/>
            <person name="Andreopoulos B."/>
            <person name="Lipzen A."/>
            <person name="Chen C."/>
            <person name="Yan M."/>
            <person name="Daum C."/>
            <person name="Ng V."/>
            <person name="Clum A."/>
            <person name="Steindorff A."/>
            <person name="Ohm R.A."/>
            <person name="Martin F."/>
            <person name="Silar P."/>
            <person name="Natvig D.O."/>
            <person name="Lalanne C."/>
            <person name="Gautier V."/>
            <person name="Ament-Velasquez S.L."/>
            <person name="Kruys A."/>
            <person name="Hutchinson M.I."/>
            <person name="Powell A.J."/>
            <person name="Barry K."/>
            <person name="Miller A.N."/>
            <person name="Grigoriev I.V."/>
            <person name="Debuchy R."/>
            <person name="Gladieux P."/>
            <person name="Hiltunen Thoren M."/>
            <person name="Johannesson H."/>
        </authorList>
    </citation>
    <scope>NUCLEOTIDE SEQUENCE</scope>
    <source>
        <strain evidence="3">CBS 508.74</strain>
    </source>
</reference>
<sequence length="419" mass="44381">MGHLSTLAGVLALTGLFDAVTAQSCSGVTGRYQPKMGSGYRVSVLASGLRQPRHIVVDSAGNLLVAEGGSTGVRRLVLQDNGNIVCASSNTQILTGSTNHGIALSADGKTLFTSNLASVTAYSYDASTGQVGTGRQIVTGMSNTGTHPTRAIATSKWSPDTILVARGSNGNIDTSTTDRSSGRSMIKAFSISQGMTTAHQYNTGGEVLAWGLRNIVGLTEDPNTGGVWSVENQMDDLRLNGRDIHTNNPAERLSYHGALNDTNNRYKGLNYGYPSCVPAWDPENVGISGLLVGSLFKPDGVPNANDCANRMTGRLHFHAHTAPLDIKFNANSTAAYIAFHGSWNRNPADGYRVMRVDFRNGQPVADVTSKTAQIPVMENSNVGACPNSCFRPVGLAFDQKGRLFVSSDTSGEIYVIYGA</sequence>
<feature type="signal peptide" evidence="1">
    <location>
        <begin position="1"/>
        <end position="22"/>
    </location>
</feature>
<dbReference type="InterPro" id="IPR054539">
    <property type="entry name" value="Beta-prop_PDH"/>
</dbReference>
<dbReference type="InterPro" id="IPR011042">
    <property type="entry name" value="6-blade_b-propeller_TolB-like"/>
</dbReference>
<feature type="domain" description="Pyrroloquinoline quinone-dependent pyranose dehydrogenase beta-propeller" evidence="2">
    <location>
        <begin position="34"/>
        <end position="417"/>
    </location>
</feature>
<dbReference type="Gene3D" id="2.120.10.30">
    <property type="entry name" value="TolB, C-terminal domain"/>
    <property type="match status" value="1"/>
</dbReference>
<feature type="chain" id="PRO_5042906118" evidence="1">
    <location>
        <begin position="23"/>
        <end position="419"/>
    </location>
</feature>
<proteinExistence type="predicted"/>
<protein>
    <submittedName>
        <fullName evidence="3">Soluble quino protein glucose dehydrogenase</fullName>
    </submittedName>
</protein>
<evidence type="ECO:0000313" key="4">
    <source>
        <dbReference type="Proteomes" id="UP001302812"/>
    </source>
</evidence>
<dbReference type="InterPro" id="IPR011041">
    <property type="entry name" value="Quinoprot_gluc/sorb_DH_b-prop"/>
</dbReference>
<name>A0AAN6QDM9_9PEZI</name>
<dbReference type="AlphaFoldDB" id="A0AAN6QDM9"/>
<evidence type="ECO:0000256" key="1">
    <source>
        <dbReference type="SAM" id="SignalP"/>
    </source>
</evidence>
<accession>A0AAN6QDM9</accession>
<dbReference type="GeneID" id="89940270"/>
<evidence type="ECO:0000313" key="3">
    <source>
        <dbReference type="EMBL" id="KAK4108302.1"/>
    </source>
</evidence>
<gene>
    <name evidence="3" type="ORF">N656DRAFT_784328</name>
</gene>
<organism evidence="3 4">
    <name type="scientific">Canariomyces notabilis</name>
    <dbReference type="NCBI Taxonomy" id="2074819"/>
    <lineage>
        <taxon>Eukaryota</taxon>
        <taxon>Fungi</taxon>
        <taxon>Dikarya</taxon>
        <taxon>Ascomycota</taxon>
        <taxon>Pezizomycotina</taxon>
        <taxon>Sordariomycetes</taxon>
        <taxon>Sordariomycetidae</taxon>
        <taxon>Sordariales</taxon>
        <taxon>Chaetomiaceae</taxon>
        <taxon>Canariomyces</taxon>
    </lineage>
</organism>
<dbReference type="Pfam" id="PF22807">
    <property type="entry name" value="TrAA12"/>
    <property type="match status" value="1"/>
</dbReference>
<reference evidence="3" key="2">
    <citation type="submission" date="2023-05" db="EMBL/GenBank/DDBJ databases">
        <authorList>
            <consortium name="Lawrence Berkeley National Laboratory"/>
            <person name="Steindorff A."/>
            <person name="Hensen N."/>
            <person name="Bonometti L."/>
            <person name="Westerberg I."/>
            <person name="Brannstrom I.O."/>
            <person name="Guillou S."/>
            <person name="Cros-Aarteil S."/>
            <person name="Calhoun S."/>
            <person name="Haridas S."/>
            <person name="Kuo A."/>
            <person name="Mondo S."/>
            <person name="Pangilinan J."/>
            <person name="Riley R."/>
            <person name="Labutti K."/>
            <person name="Andreopoulos B."/>
            <person name="Lipzen A."/>
            <person name="Chen C."/>
            <person name="Yanf M."/>
            <person name="Daum C."/>
            <person name="Ng V."/>
            <person name="Clum A."/>
            <person name="Ohm R."/>
            <person name="Martin F."/>
            <person name="Silar P."/>
            <person name="Natvig D."/>
            <person name="Lalanne C."/>
            <person name="Gautier V."/>
            <person name="Ament-Velasquez S.L."/>
            <person name="Kruys A."/>
            <person name="Hutchinson M.I."/>
            <person name="Powell A.J."/>
            <person name="Barry K."/>
            <person name="Miller A.N."/>
            <person name="Grigoriev I.V."/>
            <person name="Debuchy R."/>
            <person name="Gladieux P."/>
            <person name="Thoren M.H."/>
            <person name="Johannesson H."/>
        </authorList>
    </citation>
    <scope>NUCLEOTIDE SEQUENCE</scope>
    <source>
        <strain evidence="3">CBS 508.74</strain>
    </source>
</reference>
<comment type="caution">
    <text evidence="3">The sequence shown here is derived from an EMBL/GenBank/DDBJ whole genome shotgun (WGS) entry which is preliminary data.</text>
</comment>
<keyword evidence="1" id="KW-0732">Signal</keyword>
<dbReference type="RefSeq" id="XP_064665872.1">
    <property type="nucleotide sequence ID" value="XM_064816145.1"/>
</dbReference>
<dbReference type="SUPFAM" id="SSF50952">
    <property type="entry name" value="Soluble quinoprotein glucose dehydrogenase"/>
    <property type="match status" value="1"/>
</dbReference>
<keyword evidence="4" id="KW-1185">Reference proteome</keyword>
<evidence type="ECO:0000259" key="2">
    <source>
        <dbReference type="Pfam" id="PF22807"/>
    </source>
</evidence>